<accession>A0A7J0DLC8</accession>
<sequence>MSQYPTEATRMISGENSSQFQSVSDDLRTVHTEAIGRSHSSRKEAMVSTFSYKRARLLEDDSDKGLQSSGLNQSNHISSIISSGKNILQNIGEVSHAIPDVAAAIEDLLEQTSKVKLTVLI</sequence>
<keyword evidence="3" id="KW-1185">Reference proteome</keyword>
<reference evidence="3" key="1">
    <citation type="submission" date="2019-07" db="EMBL/GenBank/DDBJ databases">
        <title>De Novo Assembly of kiwifruit Actinidia rufa.</title>
        <authorList>
            <person name="Sugita-Konishi S."/>
            <person name="Sato K."/>
            <person name="Mori E."/>
            <person name="Abe Y."/>
            <person name="Kisaki G."/>
            <person name="Hamano K."/>
            <person name="Suezawa K."/>
            <person name="Otani M."/>
            <person name="Fukuda T."/>
            <person name="Manabe T."/>
            <person name="Gomi K."/>
            <person name="Tabuchi M."/>
            <person name="Akimitsu K."/>
            <person name="Kataoka I."/>
        </authorList>
    </citation>
    <scope>NUCLEOTIDE SEQUENCE [LARGE SCALE GENOMIC DNA]</scope>
    <source>
        <strain evidence="3">cv. Fuchu</strain>
    </source>
</reference>
<dbReference type="AlphaFoldDB" id="A0A7J0DLC8"/>
<organism evidence="2 3">
    <name type="scientific">Actinidia rufa</name>
    <dbReference type="NCBI Taxonomy" id="165716"/>
    <lineage>
        <taxon>Eukaryota</taxon>
        <taxon>Viridiplantae</taxon>
        <taxon>Streptophyta</taxon>
        <taxon>Embryophyta</taxon>
        <taxon>Tracheophyta</taxon>
        <taxon>Spermatophyta</taxon>
        <taxon>Magnoliopsida</taxon>
        <taxon>eudicotyledons</taxon>
        <taxon>Gunneridae</taxon>
        <taxon>Pentapetalae</taxon>
        <taxon>asterids</taxon>
        <taxon>Ericales</taxon>
        <taxon>Actinidiaceae</taxon>
        <taxon>Actinidia</taxon>
    </lineage>
</organism>
<name>A0A7J0DLC8_9ERIC</name>
<dbReference type="EMBL" id="BJWL01000283">
    <property type="protein sequence ID" value="GFS37604.1"/>
    <property type="molecule type" value="Genomic_DNA"/>
</dbReference>
<feature type="region of interest" description="Disordered" evidence="1">
    <location>
        <begin position="1"/>
        <end position="25"/>
    </location>
</feature>
<gene>
    <name evidence="2" type="ORF">Acr_00g0053000</name>
</gene>
<comment type="caution">
    <text evidence="2">The sequence shown here is derived from an EMBL/GenBank/DDBJ whole genome shotgun (WGS) entry which is preliminary data.</text>
</comment>
<evidence type="ECO:0000313" key="3">
    <source>
        <dbReference type="Proteomes" id="UP000585474"/>
    </source>
</evidence>
<proteinExistence type="predicted"/>
<evidence type="ECO:0000313" key="2">
    <source>
        <dbReference type="EMBL" id="GFS37604.1"/>
    </source>
</evidence>
<protein>
    <submittedName>
        <fullName evidence="2">Transcription coactivator</fullName>
    </submittedName>
</protein>
<feature type="compositionally biased region" description="Polar residues" evidence="1">
    <location>
        <begin position="14"/>
        <end position="24"/>
    </location>
</feature>
<dbReference type="Proteomes" id="UP000585474">
    <property type="component" value="Unassembled WGS sequence"/>
</dbReference>
<evidence type="ECO:0000256" key="1">
    <source>
        <dbReference type="SAM" id="MobiDB-lite"/>
    </source>
</evidence>
<dbReference type="OrthoDB" id="10361284at2759"/>